<dbReference type="AlphaFoldDB" id="A0A820LZI6"/>
<reference evidence="2" key="1">
    <citation type="submission" date="2021-02" db="EMBL/GenBank/DDBJ databases">
        <authorList>
            <person name="Nowell W R."/>
        </authorList>
    </citation>
    <scope>NUCLEOTIDE SEQUENCE</scope>
</reference>
<organism evidence="2 3">
    <name type="scientific">Adineta steineri</name>
    <dbReference type="NCBI Taxonomy" id="433720"/>
    <lineage>
        <taxon>Eukaryota</taxon>
        <taxon>Metazoa</taxon>
        <taxon>Spiralia</taxon>
        <taxon>Gnathifera</taxon>
        <taxon>Rotifera</taxon>
        <taxon>Eurotatoria</taxon>
        <taxon>Bdelloidea</taxon>
        <taxon>Adinetida</taxon>
        <taxon>Adinetidae</taxon>
        <taxon>Adineta</taxon>
    </lineage>
</organism>
<feature type="region of interest" description="Disordered" evidence="1">
    <location>
        <begin position="22"/>
        <end position="142"/>
    </location>
</feature>
<dbReference type="EMBL" id="CAJOAY010023338">
    <property type="protein sequence ID" value="CAF4365326.1"/>
    <property type="molecule type" value="Genomic_DNA"/>
</dbReference>
<protein>
    <submittedName>
        <fullName evidence="2">Uncharacterized protein</fullName>
    </submittedName>
</protein>
<evidence type="ECO:0000313" key="3">
    <source>
        <dbReference type="Proteomes" id="UP000663881"/>
    </source>
</evidence>
<evidence type="ECO:0000313" key="2">
    <source>
        <dbReference type="EMBL" id="CAF4365326.1"/>
    </source>
</evidence>
<feature type="non-terminal residue" evidence="2">
    <location>
        <position position="1"/>
    </location>
</feature>
<feature type="compositionally biased region" description="Polar residues" evidence="1">
    <location>
        <begin position="67"/>
        <end position="117"/>
    </location>
</feature>
<dbReference type="Proteomes" id="UP000663881">
    <property type="component" value="Unassembled WGS sequence"/>
</dbReference>
<name>A0A820LZI6_9BILA</name>
<accession>A0A820LZI6</accession>
<proteinExistence type="predicted"/>
<feature type="non-terminal residue" evidence="2">
    <location>
        <position position="142"/>
    </location>
</feature>
<comment type="caution">
    <text evidence="2">The sequence shown here is derived from an EMBL/GenBank/DDBJ whole genome shotgun (WGS) entry which is preliminary data.</text>
</comment>
<evidence type="ECO:0000256" key="1">
    <source>
        <dbReference type="SAM" id="MobiDB-lite"/>
    </source>
</evidence>
<feature type="compositionally biased region" description="Low complexity" evidence="1">
    <location>
        <begin position="51"/>
        <end position="60"/>
    </location>
</feature>
<feature type="compositionally biased region" description="Low complexity" evidence="1">
    <location>
        <begin position="118"/>
        <end position="134"/>
    </location>
</feature>
<sequence>HSSQSNDQNQPLNFAEILKQEQEQEQRAREAMLAAQQLAKSEALNIPNPPSSANNNKPGSWARTLFAGSTGNINTLSGSNHMSFDQDTNENSLPESPITSYNQQATNAPKSRSTNSQPSTPWSSSTNLPNNTSLQDIQQQQQ</sequence>
<gene>
    <name evidence="2" type="ORF">OKA104_LOCUS49549</name>
</gene>